<protein>
    <recommendedName>
        <fullName evidence="4">Zn(2)-C6 fungal-type domain-containing protein</fullName>
    </recommendedName>
</protein>
<feature type="compositionally biased region" description="Low complexity" evidence="3">
    <location>
        <begin position="369"/>
        <end position="389"/>
    </location>
</feature>
<evidence type="ECO:0000256" key="3">
    <source>
        <dbReference type="SAM" id="MobiDB-lite"/>
    </source>
</evidence>
<dbReference type="PROSITE" id="PS50048">
    <property type="entry name" value="ZN2_CY6_FUNGAL_2"/>
    <property type="match status" value="1"/>
</dbReference>
<dbReference type="InterPro" id="IPR001138">
    <property type="entry name" value="Zn2Cys6_DnaBD"/>
</dbReference>
<feature type="region of interest" description="Disordered" evidence="3">
    <location>
        <begin position="29"/>
        <end position="76"/>
    </location>
</feature>
<dbReference type="GO" id="GO:0008270">
    <property type="term" value="F:zinc ion binding"/>
    <property type="evidence" value="ECO:0007669"/>
    <property type="project" value="InterPro"/>
</dbReference>
<dbReference type="PANTHER" id="PTHR47659">
    <property type="entry name" value="ZN(II)2CYS6 TRANSCRIPTION FACTOR (EUROFUNG)-RELATED"/>
    <property type="match status" value="1"/>
</dbReference>
<feature type="compositionally biased region" description="Low complexity" evidence="3">
    <location>
        <begin position="280"/>
        <end position="301"/>
    </location>
</feature>
<proteinExistence type="predicted"/>
<feature type="compositionally biased region" description="Polar residues" evidence="3">
    <location>
        <begin position="356"/>
        <end position="368"/>
    </location>
</feature>
<accession>A0A077WG54</accession>
<dbReference type="OrthoDB" id="5575144at2759"/>
<sequence length="444" mass="47050">MLAFTNLYSIANVTMQFIHSSPFYGGGYNASQQQALQQQGQQGQQPQQPHSPHTSQSPATSSAAVDQQQQPPQTQGLSLPVAALQSFAQANGIPVQPAPELNAQGKPKRKQVKNACVNCQKACKKCDDGRPCQRCIKYGLQDTCVNSVRKERKKGIKRGPYKKRKQADGGSTDGSAASTPATSLPAGLYAPTTQGSAAGVRTANGVLAYPSFQSGTYDAAFHAAAVSYQNSASMIPHAYMVPAAIQQMYPPNTMLSYQAAMNMLSPQHGQPSPNMYGYRPDAASSQQQQQQAPQQQESDSQIAQHRSHEGSPATPNGVGTPNSNAIKPETTESDDEGSKLNILSQLCSAVLDRTPDTSNATTTSAVSQAPTSTTNATTSNTSPTTTSAPIKTEQVEDQKSDEQSSAANVKVEAKDTSSPSKETTTTQEASNESDDAVKKEEQSC</sequence>
<feature type="region of interest" description="Disordered" evidence="3">
    <location>
        <begin position="150"/>
        <end position="188"/>
    </location>
</feature>
<evidence type="ECO:0000259" key="4">
    <source>
        <dbReference type="PROSITE" id="PS50048"/>
    </source>
</evidence>
<dbReference type="EMBL" id="LK023321">
    <property type="protein sequence ID" value="CDS06591.1"/>
    <property type="molecule type" value="Genomic_DNA"/>
</dbReference>
<dbReference type="InterPro" id="IPR050335">
    <property type="entry name" value="ERT1_acuK_gluconeogen_tf"/>
</dbReference>
<dbReference type="InterPro" id="IPR036864">
    <property type="entry name" value="Zn2-C6_fun-type_DNA-bd_sf"/>
</dbReference>
<feature type="compositionally biased region" description="Polar residues" evidence="3">
    <location>
        <begin position="416"/>
        <end position="430"/>
    </location>
</feature>
<dbReference type="SUPFAM" id="SSF57701">
    <property type="entry name" value="Zn2/Cys6 DNA-binding domain"/>
    <property type="match status" value="1"/>
</dbReference>
<dbReference type="Gene3D" id="4.10.240.10">
    <property type="entry name" value="Zn(2)-C6 fungal-type DNA-binding domain"/>
    <property type="match status" value="1"/>
</dbReference>
<dbReference type="AlphaFoldDB" id="A0A077WG54"/>
<dbReference type="GO" id="GO:0000981">
    <property type="term" value="F:DNA-binding transcription factor activity, RNA polymerase II-specific"/>
    <property type="evidence" value="ECO:0007669"/>
    <property type="project" value="InterPro"/>
</dbReference>
<dbReference type="SMART" id="SM00066">
    <property type="entry name" value="GAL4"/>
    <property type="match status" value="1"/>
</dbReference>
<feature type="compositionally biased region" description="Basic residues" evidence="3">
    <location>
        <begin position="150"/>
        <end position="165"/>
    </location>
</feature>
<feature type="region of interest" description="Disordered" evidence="3">
    <location>
        <begin position="354"/>
        <end position="444"/>
    </location>
</feature>
<evidence type="ECO:0000256" key="1">
    <source>
        <dbReference type="ARBA" id="ARBA00022723"/>
    </source>
</evidence>
<name>A0A077WG54_9FUNG</name>
<feature type="compositionally biased region" description="Low complexity" evidence="3">
    <location>
        <begin position="175"/>
        <end position="186"/>
    </location>
</feature>
<feature type="compositionally biased region" description="Low complexity" evidence="3">
    <location>
        <begin position="30"/>
        <end position="75"/>
    </location>
</feature>
<organism evidence="5">
    <name type="scientific">Lichtheimia ramosa</name>
    <dbReference type="NCBI Taxonomy" id="688394"/>
    <lineage>
        <taxon>Eukaryota</taxon>
        <taxon>Fungi</taxon>
        <taxon>Fungi incertae sedis</taxon>
        <taxon>Mucoromycota</taxon>
        <taxon>Mucoromycotina</taxon>
        <taxon>Mucoromycetes</taxon>
        <taxon>Mucorales</taxon>
        <taxon>Lichtheimiaceae</taxon>
        <taxon>Lichtheimia</taxon>
    </lineage>
</organism>
<keyword evidence="2" id="KW-0539">Nucleus</keyword>
<feature type="compositionally biased region" description="Basic and acidic residues" evidence="3">
    <location>
        <begin position="393"/>
        <end position="402"/>
    </location>
</feature>
<reference evidence="5" key="1">
    <citation type="journal article" date="2014" name="Genome Announc.">
        <title>De novo whole-genome sequence and genome annotation of Lichtheimia ramosa.</title>
        <authorList>
            <person name="Linde J."/>
            <person name="Schwartze V."/>
            <person name="Binder U."/>
            <person name="Lass-Florl C."/>
            <person name="Voigt K."/>
            <person name="Horn F."/>
        </authorList>
    </citation>
    <scope>NUCLEOTIDE SEQUENCE</scope>
    <source>
        <strain evidence="5">JMRC FSU:6197</strain>
    </source>
</reference>
<feature type="compositionally biased region" description="Polar residues" evidence="3">
    <location>
        <begin position="313"/>
        <end position="325"/>
    </location>
</feature>
<feature type="domain" description="Zn(2)-C6 fungal-type" evidence="4">
    <location>
        <begin position="115"/>
        <end position="146"/>
    </location>
</feature>
<evidence type="ECO:0000313" key="5">
    <source>
        <dbReference type="EMBL" id="CDS06591.1"/>
    </source>
</evidence>
<gene>
    <name evidence="5" type="ORF">LRAMOSA09119</name>
</gene>
<feature type="compositionally biased region" description="Basic and acidic residues" evidence="3">
    <location>
        <begin position="435"/>
        <end position="444"/>
    </location>
</feature>
<dbReference type="CDD" id="cd00067">
    <property type="entry name" value="GAL4"/>
    <property type="match status" value="1"/>
</dbReference>
<feature type="region of interest" description="Disordered" evidence="3">
    <location>
        <begin position="265"/>
        <end position="338"/>
    </location>
</feature>
<evidence type="ECO:0000256" key="2">
    <source>
        <dbReference type="ARBA" id="ARBA00023242"/>
    </source>
</evidence>
<dbReference type="Pfam" id="PF00172">
    <property type="entry name" value="Zn_clus"/>
    <property type="match status" value="1"/>
</dbReference>
<keyword evidence="1" id="KW-0479">Metal-binding</keyword>
<dbReference type="PANTHER" id="PTHR47659:SF1">
    <property type="entry name" value="TRANSCRIPTION ACTIVATOR OF GLUCONEOGENESIS ERT1"/>
    <property type="match status" value="1"/>
</dbReference>